<dbReference type="AlphaFoldDB" id="A0A9P6U0H9"/>
<gene>
    <name evidence="1" type="ORF">DFQ27_006404</name>
</gene>
<accession>A0A9P6U0H9</accession>
<sequence>MNNPTPPAGDPAPLDVCPTIDYLTDETDSLEPLDHGICANIPMIKLTVLSTVTKLREALQRGAINTMMLTDEYKEGITSFLDKLESEIRSRIRVDMNTAKMAFLHPSHSHLFGFQNIIQHAFRACRENDMLEELMTMARATWCGTQ</sequence>
<dbReference type="EMBL" id="JAAAJB010000475">
    <property type="protein sequence ID" value="KAG0255153.1"/>
    <property type="molecule type" value="Genomic_DNA"/>
</dbReference>
<organism evidence="1 2">
    <name type="scientific">Actinomortierella ambigua</name>
    <dbReference type="NCBI Taxonomy" id="1343610"/>
    <lineage>
        <taxon>Eukaryota</taxon>
        <taxon>Fungi</taxon>
        <taxon>Fungi incertae sedis</taxon>
        <taxon>Mucoromycota</taxon>
        <taxon>Mortierellomycotina</taxon>
        <taxon>Mortierellomycetes</taxon>
        <taxon>Mortierellales</taxon>
        <taxon>Mortierellaceae</taxon>
        <taxon>Actinomortierella</taxon>
    </lineage>
</organism>
<dbReference type="Proteomes" id="UP000807716">
    <property type="component" value="Unassembled WGS sequence"/>
</dbReference>
<protein>
    <submittedName>
        <fullName evidence="1">Uncharacterized protein</fullName>
    </submittedName>
</protein>
<evidence type="ECO:0000313" key="1">
    <source>
        <dbReference type="EMBL" id="KAG0255153.1"/>
    </source>
</evidence>
<reference evidence="1" key="1">
    <citation type="journal article" date="2020" name="Fungal Divers.">
        <title>Resolving the Mortierellaceae phylogeny through synthesis of multi-gene phylogenetics and phylogenomics.</title>
        <authorList>
            <person name="Vandepol N."/>
            <person name="Liber J."/>
            <person name="Desiro A."/>
            <person name="Na H."/>
            <person name="Kennedy M."/>
            <person name="Barry K."/>
            <person name="Grigoriev I.V."/>
            <person name="Miller A.N."/>
            <person name="O'Donnell K."/>
            <person name="Stajich J.E."/>
            <person name="Bonito G."/>
        </authorList>
    </citation>
    <scope>NUCLEOTIDE SEQUENCE</scope>
    <source>
        <strain evidence="1">BC1065</strain>
    </source>
</reference>
<evidence type="ECO:0000313" key="2">
    <source>
        <dbReference type="Proteomes" id="UP000807716"/>
    </source>
</evidence>
<name>A0A9P6U0H9_9FUNG</name>
<keyword evidence="2" id="KW-1185">Reference proteome</keyword>
<proteinExistence type="predicted"/>
<comment type="caution">
    <text evidence="1">The sequence shown here is derived from an EMBL/GenBank/DDBJ whole genome shotgun (WGS) entry which is preliminary data.</text>
</comment>